<feature type="transmembrane region" description="Helical" evidence="4">
    <location>
        <begin position="295"/>
        <end position="317"/>
    </location>
</feature>
<feature type="transmembrane region" description="Helical" evidence="4">
    <location>
        <begin position="179"/>
        <end position="202"/>
    </location>
</feature>
<gene>
    <name evidence="6" type="ORF">EZJ58_1381</name>
</gene>
<feature type="transmembrane region" description="Helical" evidence="4">
    <location>
        <begin position="392"/>
        <end position="413"/>
    </location>
</feature>
<dbReference type="EMBL" id="SJOI01000001">
    <property type="protein sequence ID" value="TCL03319.1"/>
    <property type="molecule type" value="Genomic_DNA"/>
</dbReference>
<dbReference type="Pfam" id="PF07690">
    <property type="entry name" value="MFS_1"/>
    <property type="match status" value="2"/>
</dbReference>
<feature type="domain" description="Major facilitator superfamily (MFS) profile" evidence="5">
    <location>
        <begin position="48"/>
        <end position="442"/>
    </location>
</feature>
<name>A0A4R1N9K5_9GAMM</name>
<feature type="transmembrane region" description="Helical" evidence="4">
    <location>
        <begin position="142"/>
        <end position="167"/>
    </location>
</feature>
<dbReference type="GO" id="GO:0022857">
    <property type="term" value="F:transmembrane transporter activity"/>
    <property type="evidence" value="ECO:0007669"/>
    <property type="project" value="InterPro"/>
</dbReference>
<dbReference type="InterPro" id="IPR020846">
    <property type="entry name" value="MFS_dom"/>
</dbReference>
<dbReference type="Proteomes" id="UP000294555">
    <property type="component" value="Unassembled WGS sequence"/>
</dbReference>
<dbReference type="CDD" id="cd06174">
    <property type="entry name" value="MFS"/>
    <property type="match status" value="1"/>
</dbReference>
<feature type="transmembrane region" description="Helical" evidence="4">
    <location>
        <begin position="259"/>
        <end position="283"/>
    </location>
</feature>
<dbReference type="PANTHER" id="PTHR23528:SF1">
    <property type="entry name" value="MAJOR FACILITATOR SUPERFAMILY (MFS) PROFILE DOMAIN-CONTAINING PROTEIN"/>
    <property type="match status" value="1"/>
</dbReference>
<accession>A0A4R1N9K5</accession>
<feature type="transmembrane region" description="Helical" evidence="4">
    <location>
        <begin position="208"/>
        <end position="227"/>
    </location>
</feature>
<dbReference type="PROSITE" id="PS50850">
    <property type="entry name" value="MFS"/>
    <property type="match status" value="1"/>
</dbReference>
<proteinExistence type="predicted"/>
<keyword evidence="2 4" id="KW-1133">Transmembrane helix</keyword>
<evidence type="ECO:0000313" key="6">
    <source>
        <dbReference type="EMBL" id="TCL03319.1"/>
    </source>
</evidence>
<keyword evidence="1 4" id="KW-0812">Transmembrane</keyword>
<dbReference type="InterPro" id="IPR011701">
    <property type="entry name" value="MFS"/>
</dbReference>
<feature type="transmembrane region" description="Helical" evidence="4">
    <location>
        <begin position="49"/>
        <end position="72"/>
    </location>
</feature>
<dbReference type="Gene3D" id="1.20.1250.20">
    <property type="entry name" value="MFS general substrate transporter like domains"/>
    <property type="match status" value="2"/>
</dbReference>
<evidence type="ECO:0000313" key="7">
    <source>
        <dbReference type="Proteomes" id="UP000294555"/>
    </source>
</evidence>
<dbReference type="InterPro" id="IPR036259">
    <property type="entry name" value="MFS_trans_sf"/>
</dbReference>
<feature type="transmembrane region" description="Helical" evidence="4">
    <location>
        <begin position="84"/>
        <end position="107"/>
    </location>
</feature>
<feature type="transmembrane region" description="Helical" evidence="4">
    <location>
        <begin position="419"/>
        <end position="438"/>
    </location>
</feature>
<organism evidence="6 7">
    <name type="scientific">Sodalis ligni</name>
    <dbReference type="NCBI Taxonomy" id="2697027"/>
    <lineage>
        <taxon>Bacteria</taxon>
        <taxon>Pseudomonadati</taxon>
        <taxon>Pseudomonadota</taxon>
        <taxon>Gammaproteobacteria</taxon>
        <taxon>Enterobacterales</taxon>
        <taxon>Bruguierivoracaceae</taxon>
        <taxon>Sodalis</taxon>
    </lineage>
</organism>
<dbReference type="SUPFAM" id="SSF103473">
    <property type="entry name" value="MFS general substrate transporter"/>
    <property type="match status" value="1"/>
</dbReference>
<evidence type="ECO:0000256" key="3">
    <source>
        <dbReference type="ARBA" id="ARBA00023136"/>
    </source>
</evidence>
<dbReference type="AlphaFoldDB" id="A0A4R1N9K5"/>
<evidence type="ECO:0000256" key="4">
    <source>
        <dbReference type="SAM" id="Phobius"/>
    </source>
</evidence>
<sequence length="442" mass="47871">MSMFIRWGIIKMVMIADKDTALPAGARTARSWLTPTDEQQPRPPYREGLAMAIGVFLWMGCYLGLVGVLVPARISQIAPQDKATVVAIMSTVAMIVSTIANIVEGALSDRTRSRFGRRTPWLIFGSVGSCIMILLWGKADTVWAIILCAAVFQIFLNAIVAPLIAVLSDRVAPSHRGMISSLYALGFSAGSYGGQIVAAAFLQVSYRGFMMMALFSLLAGPLAALLLREKSTRDMPVEKLTKQVFIQQFSFPTRDVRDYYLALFGKLSIMTAKYTVTGYQLYILTDYMRLTGASVARYIGMISMILLVTSVVMAIVSGPLTDKLRVRKIPVVIAGLLITVGVMLPSLAPDPRLMLAYALIAGIGMGIFNSVDQALNIEVLPNQRTAAKDLGILNMANNGGQVLGPVYAGIVIGLIGYHAIFWVAAVTALLGVILISLIRKVR</sequence>
<keyword evidence="3 4" id="KW-0472">Membrane</keyword>
<feature type="transmembrane region" description="Helical" evidence="4">
    <location>
        <begin position="329"/>
        <end position="348"/>
    </location>
</feature>
<reference evidence="6 7" key="1">
    <citation type="submission" date="2019-02" db="EMBL/GenBank/DDBJ databases">
        <title>Investigation of anaerobic lignin degradation for improved lignocellulosic biofuels.</title>
        <authorList>
            <person name="Deangelis K."/>
        </authorList>
    </citation>
    <scope>NUCLEOTIDE SEQUENCE [LARGE SCALE GENOMIC DNA]</scope>
    <source>
        <strain evidence="6 7">159R</strain>
    </source>
</reference>
<feature type="transmembrane region" description="Helical" evidence="4">
    <location>
        <begin position="119"/>
        <end position="136"/>
    </location>
</feature>
<keyword evidence="7" id="KW-1185">Reference proteome</keyword>
<evidence type="ECO:0000256" key="1">
    <source>
        <dbReference type="ARBA" id="ARBA00022692"/>
    </source>
</evidence>
<feature type="transmembrane region" description="Helical" evidence="4">
    <location>
        <begin position="354"/>
        <end position="371"/>
    </location>
</feature>
<protein>
    <submittedName>
        <fullName evidence="6">Na+/melibiose symporter-like transporter</fullName>
    </submittedName>
</protein>
<evidence type="ECO:0000259" key="5">
    <source>
        <dbReference type="PROSITE" id="PS50850"/>
    </source>
</evidence>
<dbReference type="PANTHER" id="PTHR23528">
    <property type="match status" value="1"/>
</dbReference>
<evidence type="ECO:0000256" key="2">
    <source>
        <dbReference type="ARBA" id="ARBA00022989"/>
    </source>
</evidence>
<comment type="caution">
    <text evidence="6">The sequence shown here is derived from an EMBL/GenBank/DDBJ whole genome shotgun (WGS) entry which is preliminary data.</text>
</comment>